<comment type="catalytic activity">
    <reaction evidence="9 10">
        <text>L-threonyl-[protein] + FAD = FMN-L-threonyl-[protein] + AMP + H(+)</text>
        <dbReference type="Rhea" id="RHEA:36847"/>
        <dbReference type="Rhea" id="RHEA-COMP:11060"/>
        <dbReference type="Rhea" id="RHEA-COMP:11061"/>
        <dbReference type="ChEBI" id="CHEBI:15378"/>
        <dbReference type="ChEBI" id="CHEBI:30013"/>
        <dbReference type="ChEBI" id="CHEBI:57692"/>
        <dbReference type="ChEBI" id="CHEBI:74257"/>
        <dbReference type="ChEBI" id="CHEBI:456215"/>
        <dbReference type="EC" id="2.7.1.180"/>
    </reaction>
</comment>
<dbReference type="PIRSF" id="PIRSF006268">
    <property type="entry name" value="ApbE"/>
    <property type="match status" value="1"/>
</dbReference>
<keyword evidence="3 10" id="KW-0285">Flavoprotein</keyword>
<dbReference type="PANTHER" id="PTHR30040:SF2">
    <property type="entry name" value="FAD:PROTEIN FMN TRANSFERASE"/>
    <property type="match status" value="1"/>
</dbReference>
<sequence length="291" mass="30829">MRHAFTAMACACEIVVDDPAPPAAIAAAEAEVRRIEAKFSRYRPDSVISRINAAAGGAAQACDAEVMQLLDHADALFRASDGLFDITAGVLRRAWDFKQPRLPAEAELARACALIGWERVQRDGGAVRLPDAGMELDFGGFGKEYAADRAAAVLAAAGVRHGYVSLGGDMRVLGPKADGAPWMIGIQHPRRAGAVIASIPVERGGLATSGDYERFFDLEGRRYCHLLNPRSGRPVTFWRTISVVAPLAVLAGNCSTIAMLKEADALDFLAAAGVGYLAMDQDGALHVGQAV</sequence>
<gene>
    <name evidence="12" type="ORF">GJ697_10435</name>
</gene>
<dbReference type="PANTHER" id="PTHR30040">
    <property type="entry name" value="THIAMINE BIOSYNTHESIS LIPOPROTEIN APBE"/>
    <property type="match status" value="1"/>
</dbReference>
<dbReference type="GO" id="GO:0016740">
    <property type="term" value="F:transferase activity"/>
    <property type="evidence" value="ECO:0007669"/>
    <property type="project" value="UniProtKB-UniRule"/>
</dbReference>
<comment type="caution">
    <text evidence="12">The sequence shown here is derived from an EMBL/GenBank/DDBJ whole genome shotgun (WGS) entry which is preliminary data.</text>
</comment>
<evidence type="ECO:0000256" key="10">
    <source>
        <dbReference type="PIRNR" id="PIRNR006268"/>
    </source>
</evidence>
<keyword evidence="5 10" id="KW-0479">Metal-binding</keyword>
<keyword evidence="4 10" id="KW-0808">Transferase</keyword>
<evidence type="ECO:0000256" key="9">
    <source>
        <dbReference type="ARBA" id="ARBA00048540"/>
    </source>
</evidence>
<dbReference type="InterPro" id="IPR024932">
    <property type="entry name" value="ApbE"/>
</dbReference>
<dbReference type="SUPFAM" id="SSF143631">
    <property type="entry name" value="ApbE-like"/>
    <property type="match status" value="1"/>
</dbReference>
<protein>
    <recommendedName>
        <fullName evidence="2 10">FAD:protein FMN transferase</fullName>
        <ecNumber evidence="1 10">2.7.1.180</ecNumber>
    </recommendedName>
    <alternativeName>
        <fullName evidence="8 10">Flavin transferase</fullName>
    </alternativeName>
</protein>
<keyword evidence="7 10" id="KW-0460">Magnesium</keyword>
<name>A0A6L5QGX4_9BURK</name>
<dbReference type="Gene3D" id="3.10.520.10">
    <property type="entry name" value="ApbE-like domains"/>
    <property type="match status" value="1"/>
</dbReference>
<dbReference type="Pfam" id="PF02424">
    <property type="entry name" value="ApbE"/>
    <property type="match status" value="1"/>
</dbReference>
<keyword evidence="13" id="KW-1185">Reference proteome</keyword>
<evidence type="ECO:0000256" key="8">
    <source>
        <dbReference type="ARBA" id="ARBA00031306"/>
    </source>
</evidence>
<evidence type="ECO:0000256" key="7">
    <source>
        <dbReference type="ARBA" id="ARBA00022842"/>
    </source>
</evidence>
<evidence type="ECO:0000313" key="13">
    <source>
        <dbReference type="Proteomes" id="UP000481037"/>
    </source>
</evidence>
<proteinExistence type="inferred from homology"/>
<reference evidence="12 13" key="1">
    <citation type="submission" date="2019-11" db="EMBL/GenBank/DDBJ databases">
        <title>Novel species isolated from a subtropical stream in China.</title>
        <authorList>
            <person name="Lu H."/>
        </authorList>
    </citation>
    <scope>NUCLEOTIDE SEQUENCE [LARGE SCALE GENOMIC DNA]</scope>
    <source>
        <strain evidence="12 13">FT25W</strain>
    </source>
</reference>
<keyword evidence="6 10" id="KW-0274">FAD</keyword>
<comment type="cofactor">
    <cofactor evidence="11">
        <name>Mg(2+)</name>
        <dbReference type="ChEBI" id="CHEBI:18420"/>
    </cofactor>
    <cofactor evidence="11">
        <name>Mn(2+)</name>
        <dbReference type="ChEBI" id="CHEBI:29035"/>
    </cofactor>
    <text evidence="11">Magnesium. Can also use manganese.</text>
</comment>
<organism evidence="12 13">
    <name type="scientific">Duganella alba</name>
    <dbReference type="NCBI Taxonomy" id="2666081"/>
    <lineage>
        <taxon>Bacteria</taxon>
        <taxon>Pseudomonadati</taxon>
        <taxon>Pseudomonadota</taxon>
        <taxon>Betaproteobacteria</taxon>
        <taxon>Burkholderiales</taxon>
        <taxon>Oxalobacteraceae</taxon>
        <taxon>Telluria group</taxon>
        <taxon>Duganella</taxon>
    </lineage>
</organism>
<dbReference type="InterPro" id="IPR003374">
    <property type="entry name" value="ApbE-like_sf"/>
</dbReference>
<dbReference type="AlphaFoldDB" id="A0A6L5QGX4"/>
<dbReference type="Proteomes" id="UP000481037">
    <property type="component" value="Unassembled WGS sequence"/>
</dbReference>
<evidence type="ECO:0000256" key="3">
    <source>
        <dbReference type="ARBA" id="ARBA00022630"/>
    </source>
</evidence>
<feature type="binding site" evidence="11">
    <location>
        <position position="256"/>
    </location>
    <ligand>
        <name>Mg(2+)</name>
        <dbReference type="ChEBI" id="CHEBI:18420"/>
    </ligand>
</feature>
<accession>A0A6L5QGX4</accession>
<evidence type="ECO:0000256" key="1">
    <source>
        <dbReference type="ARBA" id="ARBA00011955"/>
    </source>
</evidence>
<comment type="similarity">
    <text evidence="10">Belongs to the ApbE family.</text>
</comment>
<dbReference type="RefSeq" id="WP_154364697.1">
    <property type="nucleotide sequence ID" value="NZ_WKJM01000007.1"/>
</dbReference>
<evidence type="ECO:0000256" key="2">
    <source>
        <dbReference type="ARBA" id="ARBA00016337"/>
    </source>
</evidence>
<evidence type="ECO:0000256" key="5">
    <source>
        <dbReference type="ARBA" id="ARBA00022723"/>
    </source>
</evidence>
<dbReference type="EMBL" id="WKJM01000007">
    <property type="protein sequence ID" value="MRX08251.1"/>
    <property type="molecule type" value="Genomic_DNA"/>
</dbReference>
<evidence type="ECO:0000256" key="4">
    <source>
        <dbReference type="ARBA" id="ARBA00022679"/>
    </source>
</evidence>
<dbReference type="GO" id="GO:0046872">
    <property type="term" value="F:metal ion binding"/>
    <property type="evidence" value="ECO:0007669"/>
    <property type="project" value="UniProtKB-UniRule"/>
</dbReference>
<evidence type="ECO:0000256" key="11">
    <source>
        <dbReference type="PIRSR" id="PIRSR006268-2"/>
    </source>
</evidence>
<feature type="binding site" evidence="11">
    <location>
        <position position="140"/>
    </location>
    <ligand>
        <name>Mg(2+)</name>
        <dbReference type="ChEBI" id="CHEBI:18420"/>
    </ligand>
</feature>
<evidence type="ECO:0000313" key="12">
    <source>
        <dbReference type="EMBL" id="MRX08251.1"/>
    </source>
</evidence>
<dbReference type="EC" id="2.7.1.180" evidence="1 10"/>
<evidence type="ECO:0000256" key="6">
    <source>
        <dbReference type="ARBA" id="ARBA00022827"/>
    </source>
</evidence>